<evidence type="ECO:0000313" key="5">
    <source>
        <dbReference type="Proteomes" id="UP000019678"/>
    </source>
</evidence>
<dbReference type="eggNOG" id="COG0589">
    <property type="taxonomic scope" value="Bacteria"/>
</dbReference>
<dbReference type="EMBL" id="ASRX01000015">
    <property type="protein sequence ID" value="EYF06554.1"/>
    <property type="molecule type" value="Genomic_DNA"/>
</dbReference>
<keyword evidence="5" id="KW-1185">Reference proteome</keyword>
<protein>
    <submittedName>
        <fullName evidence="4">Universal stress protein family</fullName>
    </submittedName>
</protein>
<dbReference type="InterPro" id="IPR014729">
    <property type="entry name" value="Rossmann-like_a/b/a_fold"/>
</dbReference>
<name>A0A017TBG9_9BACT</name>
<comment type="similarity">
    <text evidence="1">Belongs to the universal stress protein A family.</text>
</comment>
<evidence type="ECO:0000256" key="2">
    <source>
        <dbReference type="SAM" id="MobiDB-lite"/>
    </source>
</evidence>
<feature type="domain" description="UspA" evidence="3">
    <location>
        <begin position="27"/>
        <end position="165"/>
    </location>
</feature>
<dbReference type="STRING" id="1192034.CAP_1684"/>
<dbReference type="CDD" id="cd00293">
    <property type="entry name" value="USP-like"/>
    <property type="match status" value="1"/>
</dbReference>
<accession>A0A017TBG9</accession>
<organism evidence="4 5">
    <name type="scientific">Chondromyces apiculatus DSM 436</name>
    <dbReference type="NCBI Taxonomy" id="1192034"/>
    <lineage>
        <taxon>Bacteria</taxon>
        <taxon>Pseudomonadati</taxon>
        <taxon>Myxococcota</taxon>
        <taxon>Polyangia</taxon>
        <taxon>Polyangiales</taxon>
        <taxon>Polyangiaceae</taxon>
        <taxon>Chondromyces</taxon>
    </lineage>
</organism>
<dbReference type="SUPFAM" id="SSF52402">
    <property type="entry name" value="Adenine nucleotide alpha hydrolases-like"/>
    <property type="match status" value="1"/>
</dbReference>
<feature type="region of interest" description="Disordered" evidence="2">
    <location>
        <begin position="70"/>
        <end position="90"/>
    </location>
</feature>
<reference evidence="4 5" key="1">
    <citation type="submission" date="2013-05" db="EMBL/GenBank/DDBJ databases">
        <title>Genome assembly of Chondromyces apiculatus DSM 436.</title>
        <authorList>
            <person name="Sharma G."/>
            <person name="Khatri I."/>
            <person name="Kaur C."/>
            <person name="Mayilraj S."/>
            <person name="Subramanian S."/>
        </authorList>
    </citation>
    <scope>NUCLEOTIDE SEQUENCE [LARGE SCALE GENOMIC DNA]</scope>
    <source>
        <strain evidence="4 5">DSM 436</strain>
    </source>
</reference>
<dbReference type="Gene3D" id="3.40.50.620">
    <property type="entry name" value="HUPs"/>
    <property type="match status" value="1"/>
</dbReference>
<comment type="caution">
    <text evidence="4">The sequence shown here is derived from an EMBL/GenBank/DDBJ whole genome shotgun (WGS) entry which is preliminary data.</text>
</comment>
<evidence type="ECO:0000256" key="1">
    <source>
        <dbReference type="ARBA" id="ARBA00008791"/>
    </source>
</evidence>
<dbReference type="Proteomes" id="UP000019678">
    <property type="component" value="Unassembled WGS sequence"/>
</dbReference>
<dbReference type="PRINTS" id="PR01438">
    <property type="entry name" value="UNVRSLSTRESS"/>
</dbReference>
<evidence type="ECO:0000259" key="3">
    <source>
        <dbReference type="Pfam" id="PF00582"/>
    </source>
</evidence>
<proteinExistence type="inferred from homology"/>
<dbReference type="InterPro" id="IPR006015">
    <property type="entry name" value="Universal_stress_UspA"/>
</dbReference>
<evidence type="ECO:0000313" key="4">
    <source>
        <dbReference type="EMBL" id="EYF06554.1"/>
    </source>
</evidence>
<dbReference type="PANTHER" id="PTHR46268">
    <property type="entry name" value="STRESS RESPONSE PROTEIN NHAX"/>
    <property type="match status" value="1"/>
</dbReference>
<dbReference type="AlphaFoldDB" id="A0A017TBG9"/>
<sequence>MATSRPATDTGSTPSGRRLRCVKPYIVVVAMDLSEPGGRAWRFAFDLADMRGETEIHAVVVGPKKATQAWRDATTPQVAPPAPSSSAPPSLRVLQHQSASGQARLMAMHFRVGRPDRAIVGLAEELGADLVVIGMHPTSLLQRLLGGCTAERIARNAPCPVVVVRQKRNDTEEEPAPAWMPAPPSHYRLGAA</sequence>
<dbReference type="Pfam" id="PF00582">
    <property type="entry name" value="Usp"/>
    <property type="match status" value="1"/>
</dbReference>
<dbReference type="PANTHER" id="PTHR46268:SF6">
    <property type="entry name" value="UNIVERSAL STRESS PROTEIN UP12"/>
    <property type="match status" value="1"/>
</dbReference>
<gene>
    <name evidence="4" type="ORF">CAP_1684</name>
</gene>
<dbReference type="InterPro" id="IPR006016">
    <property type="entry name" value="UspA"/>
</dbReference>